<feature type="domain" description="Copper resistance protein D" evidence="7">
    <location>
        <begin position="153"/>
        <end position="257"/>
    </location>
</feature>
<reference evidence="9" key="1">
    <citation type="journal article" date="2019" name="Int. J. Syst. Evol. Microbiol.">
        <title>The Global Catalogue of Microorganisms (GCM) 10K type strain sequencing project: providing services to taxonomists for standard genome sequencing and annotation.</title>
        <authorList>
            <consortium name="The Broad Institute Genomics Platform"/>
            <consortium name="The Broad Institute Genome Sequencing Center for Infectious Disease"/>
            <person name="Wu L."/>
            <person name="Ma J."/>
        </authorList>
    </citation>
    <scope>NUCLEOTIDE SEQUENCE [LARGE SCALE GENOMIC DNA]</scope>
    <source>
        <strain evidence="9">CGMCC 4.7192</strain>
    </source>
</reference>
<accession>A0ABW5BEV3</accession>
<gene>
    <name evidence="8" type="ORF">ACFSKO_03350</name>
</gene>
<organism evidence="8 9">
    <name type="scientific">Kiloniella antarctica</name>
    <dbReference type="NCBI Taxonomy" id="1550907"/>
    <lineage>
        <taxon>Bacteria</taxon>
        <taxon>Pseudomonadati</taxon>
        <taxon>Pseudomonadota</taxon>
        <taxon>Alphaproteobacteria</taxon>
        <taxon>Rhodospirillales</taxon>
        <taxon>Kiloniellaceae</taxon>
        <taxon>Kiloniella</taxon>
    </lineage>
</organism>
<evidence type="ECO:0000256" key="5">
    <source>
        <dbReference type="ARBA" id="ARBA00023136"/>
    </source>
</evidence>
<evidence type="ECO:0000256" key="2">
    <source>
        <dbReference type="ARBA" id="ARBA00022475"/>
    </source>
</evidence>
<evidence type="ECO:0000256" key="3">
    <source>
        <dbReference type="ARBA" id="ARBA00022692"/>
    </source>
</evidence>
<name>A0ABW5BEV3_9PROT</name>
<dbReference type="InterPro" id="IPR032694">
    <property type="entry name" value="CopC/D"/>
</dbReference>
<evidence type="ECO:0000256" key="4">
    <source>
        <dbReference type="ARBA" id="ARBA00022989"/>
    </source>
</evidence>
<evidence type="ECO:0000313" key="8">
    <source>
        <dbReference type="EMBL" id="MFD2204627.1"/>
    </source>
</evidence>
<keyword evidence="3 6" id="KW-0812">Transmembrane</keyword>
<keyword evidence="9" id="KW-1185">Reference proteome</keyword>
<proteinExistence type="predicted"/>
<dbReference type="InterPro" id="IPR008457">
    <property type="entry name" value="Cu-R_CopD_dom"/>
</dbReference>
<feature type="transmembrane region" description="Helical" evidence="6">
    <location>
        <begin position="245"/>
        <end position="265"/>
    </location>
</feature>
<feature type="transmembrane region" description="Helical" evidence="6">
    <location>
        <begin position="191"/>
        <end position="211"/>
    </location>
</feature>
<protein>
    <submittedName>
        <fullName evidence="8">Copper resistance D family protein</fullName>
    </submittedName>
</protein>
<dbReference type="RefSeq" id="WP_380248398.1">
    <property type="nucleotide sequence ID" value="NZ_JBHUII010000001.1"/>
</dbReference>
<keyword evidence="4 6" id="KW-1133">Transmembrane helix</keyword>
<dbReference type="PANTHER" id="PTHR34820">
    <property type="entry name" value="INNER MEMBRANE PROTEIN YEBZ"/>
    <property type="match status" value="1"/>
</dbReference>
<feature type="transmembrane region" description="Helical" evidence="6">
    <location>
        <begin position="25"/>
        <end position="45"/>
    </location>
</feature>
<dbReference type="EMBL" id="JBHUII010000001">
    <property type="protein sequence ID" value="MFD2204627.1"/>
    <property type="molecule type" value="Genomic_DNA"/>
</dbReference>
<comment type="subcellular location">
    <subcellularLocation>
        <location evidence="1">Cell membrane</location>
        <topology evidence="1">Multi-pass membrane protein</topology>
    </subcellularLocation>
</comment>
<dbReference type="Proteomes" id="UP001597294">
    <property type="component" value="Unassembled WGS sequence"/>
</dbReference>
<evidence type="ECO:0000259" key="7">
    <source>
        <dbReference type="Pfam" id="PF05425"/>
    </source>
</evidence>
<sequence>MMFSHLYKSDIILIQDDLYRHIKKLCFVGIVLVLINLGTNILWLSGSEFEALIDPDMISLVLLSSSGKLQGLLVLGFVLILVATLKRNWLFTLLGIGSVLASYVLSGHTGAYEPTLLLKPLILVHLLIACFWAGSFVPLLTLLKEHEELAAPTLEHFGRTAAWAIPLLLVSGVIMSWFIAGGYHGLTTTSYGWMILGKFGIVLLVLSLAALNKFRLVPNLSKVESGNDYHNNATRKLRRSIRFEIILVLIILLATAIFTTLISPADLGHRIG</sequence>
<evidence type="ECO:0000313" key="9">
    <source>
        <dbReference type="Proteomes" id="UP001597294"/>
    </source>
</evidence>
<feature type="transmembrane region" description="Helical" evidence="6">
    <location>
        <begin position="117"/>
        <end position="140"/>
    </location>
</feature>
<feature type="transmembrane region" description="Helical" evidence="6">
    <location>
        <begin position="89"/>
        <end position="105"/>
    </location>
</feature>
<evidence type="ECO:0000256" key="1">
    <source>
        <dbReference type="ARBA" id="ARBA00004651"/>
    </source>
</evidence>
<feature type="transmembrane region" description="Helical" evidence="6">
    <location>
        <begin position="161"/>
        <end position="179"/>
    </location>
</feature>
<comment type="caution">
    <text evidence="8">The sequence shown here is derived from an EMBL/GenBank/DDBJ whole genome shotgun (WGS) entry which is preliminary data.</text>
</comment>
<feature type="transmembrane region" description="Helical" evidence="6">
    <location>
        <begin position="57"/>
        <end position="82"/>
    </location>
</feature>
<dbReference type="Pfam" id="PF05425">
    <property type="entry name" value="CopD"/>
    <property type="match status" value="1"/>
</dbReference>
<evidence type="ECO:0000256" key="6">
    <source>
        <dbReference type="SAM" id="Phobius"/>
    </source>
</evidence>
<keyword evidence="5 6" id="KW-0472">Membrane</keyword>
<dbReference type="PANTHER" id="PTHR34820:SF4">
    <property type="entry name" value="INNER MEMBRANE PROTEIN YEBZ"/>
    <property type="match status" value="1"/>
</dbReference>
<keyword evidence="2" id="KW-1003">Cell membrane</keyword>